<evidence type="ECO:0000256" key="1">
    <source>
        <dbReference type="ARBA" id="ARBA00008889"/>
    </source>
</evidence>
<comment type="caution">
    <text evidence="6">The sequence shown here is derived from an EMBL/GenBank/DDBJ whole genome shotgun (WGS) entry which is preliminary data.</text>
</comment>
<dbReference type="InterPro" id="IPR043141">
    <property type="entry name" value="Ribosomal_uL10-like_sf"/>
</dbReference>
<keyword evidence="5" id="KW-0694">RNA-binding</keyword>
<dbReference type="Pfam" id="PF00466">
    <property type="entry name" value="Ribosomal_L10"/>
    <property type="match status" value="1"/>
</dbReference>
<dbReference type="NCBIfam" id="NF000955">
    <property type="entry name" value="PRK00099.1-1"/>
    <property type="match status" value="1"/>
</dbReference>
<dbReference type="CDD" id="cd05797">
    <property type="entry name" value="Ribosomal_L10"/>
    <property type="match status" value="1"/>
</dbReference>
<accession>A0A916VDQ5</accession>
<dbReference type="GO" id="GO:0006412">
    <property type="term" value="P:translation"/>
    <property type="evidence" value="ECO:0007669"/>
    <property type="project" value="UniProtKB-UniRule"/>
</dbReference>
<dbReference type="InterPro" id="IPR022973">
    <property type="entry name" value="Ribosomal_uL10_bac"/>
</dbReference>
<dbReference type="GO" id="GO:0070180">
    <property type="term" value="F:large ribosomal subunit rRNA binding"/>
    <property type="evidence" value="ECO:0007669"/>
    <property type="project" value="UniProtKB-UniRule"/>
</dbReference>
<evidence type="ECO:0000313" key="6">
    <source>
        <dbReference type="EMBL" id="GFO85478.1"/>
    </source>
</evidence>
<comment type="subunit">
    <text evidence="5">Part of the ribosomal stalk of the 50S ribosomal subunit. The N-terminus interacts with L11 and the large rRNA to form the base of the stalk. The C-terminus forms an elongated spine to which L12 dimers bind in a sequential fashion forming a multimeric L10(L12)X complex.</text>
</comment>
<evidence type="ECO:0000256" key="2">
    <source>
        <dbReference type="ARBA" id="ARBA00022980"/>
    </source>
</evidence>
<name>A0A916VDQ5_9FIRM</name>
<sequence length="170" mass="18331">MAKVELKQPIVDEIKELLADAQSAVLVSYRGITVEQDTAMRKELREAGVDYKVYKNTMLRFAVKDTDFDSLSGDLTGPTAIAVSKTDATAPARIIAKYAKDVESLEMKSGVVEGTFYDKDGIKVIASIPSRDELLAKFLGSIQSPITNFARVINQIAEKGGAGEAAEAAE</sequence>
<dbReference type="GO" id="GO:0005840">
    <property type="term" value="C:ribosome"/>
    <property type="evidence" value="ECO:0007669"/>
    <property type="project" value="UniProtKB-KW"/>
</dbReference>
<evidence type="ECO:0000256" key="4">
    <source>
        <dbReference type="ARBA" id="ARBA00035202"/>
    </source>
</evidence>
<dbReference type="Proteomes" id="UP000613208">
    <property type="component" value="Unassembled WGS sequence"/>
</dbReference>
<dbReference type="Gene3D" id="3.30.70.1730">
    <property type="match status" value="1"/>
</dbReference>
<dbReference type="RefSeq" id="WP_201311185.1">
    <property type="nucleotide sequence ID" value="NZ_BLYI01000042.1"/>
</dbReference>
<keyword evidence="2 5" id="KW-0689">Ribosomal protein</keyword>
<evidence type="ECO:0000256" key="3">
    <source>
        <dbReference type="ARBA" id="ARBA00023274"/>
    </source>
</evidence>
<comment type="similarity">
    <text evidence="1 5">Belongs to the universal ribosomal protein uL10 family.</text>
</comment>
<keyword evidence="5" id="KW-0699">rRNA-binding</keyword>
<evidence type="ECO:0000313" key="7">
    <source>
        <dbReference type="Proteomes" id="UP000613208"/>
    </source>
</evidence>
<keyword evidence="3 5" id="KW-0687">Ribonucleoprotein</keyword>
<keyword evidence="7" id="KW-1185">Reference proteome</keyword>
<comment type="function">
    <text evidence="5">Forms part of the ribosomal stalk, playing a central role in the interaction of the ribosome with GTP-bound translation factors.</text>
</comment>
<reference evidence="6" key="1">
    <citation type="submission" date="2020-06" db="EMBL/GenBank/DDBJ databases">
        <title>Characterization of fructooligosaccharide metabolism and fructooligosaccharide-degrading enzymes in human commensal butyrate producers.</title>
        <authorList>
            <person name="Tanno H."/>
            <person name="Fujii T."/>
            <person name="Hirano K."/>
            <person name="Maeno S."/>
            <person name="Tonozuka T."/>
            <person name="Sakamoto M."/>
            <person name="Ohkuma M."/>
            <person name="Tochio T."/>
            <person name="Endo A."/>
        </authorList>
    </citation>
    <scope>NUCLEOTIDE SEQUENCE</scope>
    <source>
        <strain evidence="6">JCM 17466</strain>
    </source>
</reference>
<dbReference type="PANTHER" id="PTHR11560">
    <property type="entry name" value="39S RIBOSOMAL PROTEIN L10, MITOCHONDRIAL"/>
    <property type="match status" value="1"/>
</dbReference>
<dbReference type="InterPro" id="IPR047865">
    <property type="entry name" value="Ribosomal_uL10_bac_type"/>
</dbReference>
<proteinExistence type="inferred from homology"/>
<organism evidence="6 7">
    <name type="scientific">Anaerostipes butyraticus</name>
    <dbReference type="NCBI Taxonomy" id="645466"/>
    <lineage>
        <taxon>Bacteria</taxon>
        <taxon>Bacillati</taxon>
        <taxon>Bacillota</taxon>
        <taxon>Clostridia</taxon>
        <taxon>Lachnospirales</taxon>
        <taxon>Lachnospiraceae</taxon>
        <taxon>Anaerostipes</taxon>
    </lineage>
</organism>
<gene>
    <name evidence="5 6" type="primary">rplJ</name>
    <name evidence="6" type="ORF">ANBU17_18250</name>
</gene>
<evidence type="ECO:0000256" key="5">
    <source>
        <dbReference type="HAMAP-Rule" id="MF_00362"/>
    </source>
</evidence>
<dbReference type="GO" id="GO:1990904">
    <property type="term" value="C:ribonucleoprotein complex"/>
    <property type="evidence" value="ECO:0007669"/>
    <property type="project" value="UniProtKB-KW"/>
</dbReference>
<dbReference type="HAMAP" id="MF_00362">
    <property type="entry name" value="Ribosomal_uL10"/>
    <property type="match status" value="1"/>
</dbReference>
<protein>
    <recommendedName>
        <fullName evidence="4 5">Large ribosomal subunit protein uL10</fullName>
    </recommendedName>
</protein>
<dbReference type="Gene3D" id="6.10.250.290">
    <property type="match status" value="1"/>
</dbReference>
<dbReference type="AlphaFoldDB" id="A0A916VDQ5"/>
<dbReference type="InterPro" id="IPR001790">
    <property type="entry name" value="Ribosomal_uL10"/>
</dbReference>
<dbReference type="SUPFAM" id="SSF160369">
    <property type="entry name" value="Ribosomal protein L10-like"/>
    <property type="match status" value="1"/>
</dbReference>
<dbReference type="EMBL" id="BLYI01000042">
    <property type="protein sequence ID" value="GFO85478.1"/>
    <property type="molecule type" value="Genomic_DNA"/>
</dbReference>